<name>A0A2S8BHG6_9MYCO</name>
<sequence length="314" mass="33533">MITINGVGVKFSKPAPCPSTKIHVKMPIVDPSVNALITDALSGSTTDPNARNINSVVVVSMITSISGPCADRAWMLSCSSAGVPPTSRRSPLGAGIARRSLIFWAASLRLIKPFSITRTDLSFDAPGSSGRSFHMSAGLLSGSTKPLIAIALLRTSATCWSVTSLWLSDSITSVSFSVRKPGKILSNCSWATRAELSGGRYFSLMPPNDSFPNGMISRIIAITIGMANANGRFITTLTSLPQNSPSTSSRVLVFWVFSANQPMMRLDSPQFRRNGTRYRVRTPSESTWRPSTPRMAGSSVIDSNAANPTAAKMA</sequence>
<protein>
    <submittedName>
        <fullName evidence="2">Uncharacterized protein</fullName>
    </submittedName>
</protein>
<organism evidence="2 3">
    <name type="scientific">Mycobacterium talmoniae</name>
    <dbReference type="NCBI Taxonomy" id="1858794"/>
    <lineage>
        <taxon>Bacteria</taxon>
        <taxon>Bacillati</taxon>
        <taxon>Actinomycetota</taxon>
        <taxon>Actinomycetes</taxon>
        <taxon>Mycobacteriales</taxon>
        <taxon>Mycobacteriaceae</taxon>
        <taxon>Mycobacterium</taxon>
    </lineage>
</organism>
<comment type="caution">
    <text evidence="2">The sequence shown here is derived from an EMBL/GenBank/DDBJ whole genome shotgun (WGS) entry which is preliminary data.</text>
</comment>
<feature type="region of interest" description="Disordered" evidence="1">
    <location>
        <begin position="280"/>
        <end position="314"/>
    </location>
</feature>
<accession>A0A2S8BHG6</accession>
<evidence type="ECO:0000313" key="2">
    <source>
        <dbReference type="EMBL" id="PQM46107.1"/>
    </source>
</evidence>
<gene>
    <name evidence="2" type="ORF">C1Y40_03728</name>
</gene>
<dbReference type="Proteomes" id="UP000238296">
    <property type="component" value="Unassembled WGS sequence"/>
</dbReference>
<evidence type="ECO:0000313" key="3">
    <source>
        <dbReference type="Proteomes" id="UP000238296"/>
    </source>
</evidence>
<proteinExistence type="predicted"/>
<dbReference type="AlphaFoldDB" id="A0A2S8BHG6"/>
<evidence type="ECO:0000256" key="1">
    <source>
        <dbReference type="SAM" id="MobiDB-lite"/>
    </source>
</evidence>
<dbReference type="EMBL" id="PPEA01000544">
    <property type="protein sequence ID" value="PQM46107.1"/>
    <property type="molecule type" value="Genomic_DNA"/>
</dbReference>
<reference evidence="2 3" key="1">
    <citation type="journal article" date="2017" name="Int. J. Syst. Evol. Microbiol.">
        <title>Mycobacterium talmoniae sp. nov., a slowly growing mycobacterium isolated from human respiratory samples.</title>
        <authorList>
            <person name="Davidson R.M."/>
            <person name="DeGroote M.A."/>
            <person name="Marola J.L."/>
            <person name="Buss S."/>
            <person name="Jones V."/>
            <person name="McNeil M.R."/>
            <person name="Freifeld A.G."/>
            <person name="Elaine Epperson L."/>
            <person name="Hasan N.A."/>
            <person name="Jackson M."/>
            <person name="Iwen P.C."/>
            <person name="Salfinger M."/>
            <person name="Strong M."/>
        </authorList>
    </citation>
    <scope>NUCLEOTIDE SEQUENCE [LARGE SCALE GENOMIC DNA]</scope>
    <source>
        <strain evidence="2 3">ATCC BAA-2683</strain>
    </source>
</reference>